<protein>
    <recommendedName>
        <fullName evidence="2">T6SS Phospholipase effector Tle1-like catalytic domain-containing protein</fullName>
    </recommendedName>
</protein>
<evidence type="ECO:0000313" key="3">
    <source>
        <dbReference type="EMBL" id="TRM59378.1"/>
    </source>
</evidence>
<feature type="compositionally biased region" description="Basic residues" evidence="1">
    <location>
        <begin position="377"/>
        <end position="392"/>
    </location>
</feature>
<name>A0A550C3L2_9AGAR</name>
<sequence>MPHEQDETLVSLTPTMVHGHQRRVSVASTSATSTGQDESRASTESKCVLSEDSDRERDSPSPIETPRPVPTREQTVDPRWLPTIIPPDHQRRTLVVCLDGTGDQFDADNSNIVKFFSMLMKDDKEKQMVYYQSGIGTYTSPQIMTPLSAKVMQALDAAIAWNLDTHVMNAYEFLMQNYTVGDAICLFGFSRGAYTARSLAGMLHKVGLLPADNWQQVPFAYKMYTRTDEIGWKQSNAFKKAFSRDVSIEFVGVWDTVDSVGLVPKRLPLTTSNTIVRTFRHALALDERRAKFLPNVWNQPSKRESHFAAASVENKSKSLGDLRTDYFKVGKRSGEAKDPNRFRTTRSMPVGDLTIWEEEVKGTPREALGIGRGGIRLSKRRRNSQSHTTTRKKTSEDSSAALSALERLYSERATQPTDVQEVWFAGCHCDVGGGSVKNDVPHSLARISLRWMIRECFKAESGIMFDGARLREIGLDPSDLFPIVTPRAPPLHVGERRIESLPKSPSTFSKLAKLGKRALRAVRGAPPAPDFVHAEKRPIVQEGLHDFHGPDGELLYGNEEEEELRDALSPKYDQLRLMPLWYLLELWPIKVRRQNARAEWEHKYSCNLAEGRTIPMQRAHGVKVHRSVRMRQQAGKDNGKAYVPKARFFVEPTWVD</sequence>
<feature type="domain" description="T6SS Phospholipase effector Tle1-like catalytic" evidence="2">
    <location>
        <begin position="92"/>
        <end position="455"/>
    </location>
</feature>
<feature type="region of interest" description="Disordered" evidence="1">
    <location>
        <begin position="1"/>
        <end position="75"/>
    </location>
</feature>
<feature type="region of interest" description="Disordered" evidence="1">
    <location>
        <begin position="367"/>
        <end position="398"/>
    </location>
</feature>
<dbReference type="PANTHER" id="PTHR33840:SF2">
    <property type="entry name" value="TLE1 PHOSPHOLIPASE DOMAIN-CONTAINING PROTEIN"/>
    <property type="match status" value="1"/>
</dbReference>
<dbReference type="Pfam" id="PF09994">
    <property type="entry name" value="T6SS_Tle1-like_cat"/>
    <property type="match status" value="1"/>
</dbReference>
<dbReference type="EMBL" id="VDMD01000028">
    <property type="protein sequence ID" value="TRM59378.1"/>
    <property type="molecule type" value="Genomic_DNA"/>
</dbReference>
<evidence type="ECO:0000259" key="2">
    <source>
        <dbReference type="Pfam" id="PF09994"/>
    </source>
</evidence>
<dbReference type="AlphaFoldDB" id="A0A550C3L2"/>
<organism evidence="3 4">
    <name type="scientific">Schizophyllum amplum</name>
    <dbReference type="NCBI Taxonomy" id="97359"/>
    <lineage>
        <taxon>Eukaryota</taxon>
        <taxon>Fungi</taxon>
        <taxon>Dikarya</taxon>
        <taxon>Basidiomycota</taxon>
        <taxon>Agaricomycotina</taxon>
        <taxon>Agaricomycetes</taxon>
        <taxon>Agaricomycetidae</taxon>
        <taxon>Agaricales</taxon>
        <taxon>Schizophyllaceae</taxon>
        <taxon>Schizophyllum</taxon>
    </lineage>
</organism>
<dbReference type="InterPro" id="IPR018712">
    <property type="entry name" value="Tle1-like_cat"/>
</dbReference>
<comment type="caution">
    <text evidence="3">The sequence shown here is derived from an EMBL/GenBank/DDBJ whole genome shotgun (WGS) entry which is preliminary data.</text>
</comment>
<accession>A0A550C3L2</accession>
<gene>
    <name evidence="3" type="ORF">BD626DRAFT_508134</name>
</gene>
<feature type="compositionally biased region" description="Low complexity" evidence="1">
    <location>
        <begin position="24"/>
        <end position="34"/>
    </location>
</feature>
<dbReference type="OrthoDB" id="3162439at2759"/>
<dbReference type="Proteomes" id="UP000320762">
    <property type="component" value="Unassembled WGS sequence"/>
</dbReference>
<evidence type="ECO:0000256" key="1">
    <source>
        <dbReference type="SAM" id="MobiDB-lite"/>
    </source>
</evidence>
<dbReference type="PANTHER" id="PTHR33840">
    <property type="match status" value="1"/>
</dbReference>
<reference evidence="3 4" key="1">
    <citation type="journal article" date="2019" name="New Phytol.">
        <title>Comparative genomics reveals unique wood-decay strategies and fruiting body development in the Schizophyllaceae.</title>
        <authorList>
            <person name="Almasi E."/>
            <person name="Sahu N."/>
            <person name="Krizsan K."/>
            <person name="Balint B."/>
            <person name="Kovacs G.M."/>
            <person name="Kiss B."/>
            <person name="Cseklye J."/>
            <person name="Drula E."/>
            <person name="Henrissat B."/>
            <person name="Nagy I."/>
            <person name="Chovatia M."/>
            <person name="Adam C."/>
            <person name="LaButti K."/>
            <person name="Lipzen A."/>
            <person name="Riley R."/>
            <person name="Grigoriev I.V."/>
            <person name="Nagy L.G."/>
        </authorList>
    </citation>
    <scope>NUCLEOTIDE SEQUENCE [LARGE SCALE GENOMIC DNA]</scope>
    <source>
        <strain evidence="3 4">NL-1724</strain>
    </source>
</reference>
<keyword evidence="4" id="KW-1185">Reference proteome</keyword>
<proteinExistence type="predicted"/>
<dbReference type="STRING" id="97359.A0A550C3L2"/>
<evidence type="ECO:0000313" key="4">
    <source>
        <dbReference type="Proteomes" id="UP000320762"/>
    </source>
</evidence>